<dbReference type="AlphaFoldDB" id="A0A6A7A971"/>
<feature type="compositionally biased region" description="Low complexity" evidence="1">
    <location>
        <begin position="72"/>
        <end position="93"/>
    </location>
</feature>
<dbReference type="Pfam" id="PF11374">
    <property type="entry name" value="DUF3176"/>
    <property type="match status" value="1"/>
</dbReference>
<dbReference type="EMBL" id="MU006221">
    <property type="protein sequence ID" value="KAF2829257.1"/>
    <property type="molecule type" value="Genomic_DNA"/>
</dbReference>
<feature type="region of interest" description="Disordered" evidence="1">
    <location>
        <begin position="1"/>
        <end position="115"/>
    </location>
</feature>
<evidence type="ECO:0008006" key="5">
    <source>
        <dbReference type="Google" id="ProtNLM"/>
    </source>
</evidence>
<evidence type="ECO:0000256" key="1">
    <source>
        <dbReference type="SAM" id="MobiDB-lite"/>
    </source>
</evidence>
<dbReference type="Proteomes" id="UP000799424">
    <property type="component" value="Unassembled WGS sequence"/>
</dbReference>
<reference evidence="3" key="1">
    <citation type="journal article" date="2020" name="Stud. Mycol.">
        <title>101 Dothideomycetes genomes: a test case for predicting lifestyles and emergence of pathogens.</title>
        <authorList>
            <person name="Haridas S."/>
            <person name="Albert R."/>
            <person name="Binder M."/>
            <person name="Bloem J."/>
            <person name="Labutti K."/>
            <person name="Salamov A."/>
            <person name="Andreopoulos B."/>
            <person name="Baker S."/>
            <person name="Barry K."/>
            <person name="Bills G."/>
            <person name="Bluhm B."/>
            <person name="Cannon C."/>
            <person name="Castanera R."/>
            <person name="Culley D."/>
            <person name="Daum C."/>
            <person name="Ezra D."/>
            <person name="Gonzalez J."/>
            <person name="Henrissat B."/>
            <person name="Kuo A."/>
            <person name="Liang C."/>
            <person name="Lipzen A."/>
            <person name="Lutzoni F."/>
            <person name="Magnuson J."/>
            <person name="Mondo S."/>
            <person name="Nolan M."/>
            <person name="Ohm R."/>
            <person name="Pangilinan J."/>
            <person name="Park H.-J."/>
            <person name="Ramirez L."/>
            <person name="Alfaro M."/>
            <person name="Sun H."/>
            <person name="Tritt A."/>
            <person name="Yoshinaga Y."/>
            <person name="Zwiers L.-H."/>
            <person name="Turgeon B."/>
            <person name="Goodwin S."/>
            <person name="Spatafora J."/>
            <person name="Crous P."/>
            <person name="Grigoriev I."/>
        </authorList>
    </citation>
    <scope>NUCLEOTIDE SEQUENCE</scope>
    <source>
        <strain evidence="3">CBS 113818</strain>
    </source>
</reference>
<dbReference type="OrthoDB" id="5376804at2759"/>
<dbReference type="InterPro" id="IPR021514">
    <property type="entry name" value="DUF3176"/>
</dbReference>
<proteinExistence type="predicted"/>
<feature type="transmembrane region" description="Helical" evidence="2">
    <location>
        <begin position="255"/>
        <end position="277"/>
    </location>
</feature>
<dbReference type="PANTHER" id="PTHR35394:SF5">
    <property type="entry name" value="DUF3176 DOMAIN-CONTAINING PROTEIN"/>
    <property type="match status" value="1"/>
</dbReference>
<evidence type="ECO:0000256" key="2">
    <source>
        <dbReference type="SAM" id="Phobius"/>
    </source>
</evidence>
<evidence type="ECO:0000313" key="4">
    <source>
        <dbReference type="Proteomes" id="UP000799424"/>
    </source>
</evidence>
<feature type="transmembrane region" description="Helical" evidence="2">
    <location>
        <begin position="197"/>
        <end position="219"/>
    </location>
</feature>
<sequence>MAVARSGTHTTLPHHNGANPVNRTPSGPWVQGATQNGAVSPVAGQPSANQISPSPTRPNVPSVTAVGPPPSNNLQPNPTTSTPNTTAAVSSTSQTNVVALGPPSAQRPTPPIPPILPTPPRIQPMNVQSASNNANTSTSLPPPPLLKHRFRRTISRWNDWWLLEITAGLLSIICLTAIVAILAHYDGKPLSKWHSGITPNAIISVLATVSKSSILLPVAECISQLIWLRFQTPHTLQLIQEFDEASRGALGSFQILFSTEAAAAWFGAIITLTALAFEPFAQQVLSLESREVLLDNKNTSVPVSTVFNTGKTNPVSFPVNYYPLGDLAHALDPSIRAAGFDGIYSNTISPPYKCGASKCRFGDFTSLAICSSCTDVLQELKGGCTPAERCGSSQTYTTPANLSMQTTYSMTFASGRVLFATLFNSSAKTASKDFDMPTVAKFATLKLNKTDTGLVPLRAYDCSLRLCIKSWASASFQDSSFQEAPPKVIEFQKVTHRNPGQKPFSILEIDPALNATRFGTYYINWYDWNMMATFLAAQFTYRGRDQPSETDDQGVPIMLYRTSDMPAMINKLADSLTNMIRVSGDSYIVKGQAFREEIFINIQWPWISLPVLVVLSANILLVIMILQTWRRRAPVWKSSVLALLLHGIKASRMDTGGAGISLLSEMELLAERRRVKLKGSGMQDLKFVGV</sequence>
<keyword evidence="2" id="KW-0472">Membrane</keyword>
<protein>
    <recommendedName>
        <fullName evidence="5">DUF3176 domain-containing protein</fullName>
    </recommendedName>
</protein>
<organism evidence="3 4">
    <name type="scientific">Ophiobolus disseminans</name>
    <dbReference type="NCBI Taxonomy" id="1469910"/>
    <lineage>
        <taxon>Eukaryota</taxon>
        <taxon>Fungi</taxon>
        <taxon>Dikarya</taxon>
        <taxon>Ascomycota</taxon>
        <taxon>Pezizomycotina</taxon>
        <taxon>Dothideomycetes</taxon>
        <taxon>Pleosporomycetidae</taxon>
        <taxon>Pleosporales</taxon>
        <taxon>Pleosporineae</taxon>
        <taxon>Phaeosphaeriaceae</taxon>
        <taxon>Ophiobolus</taxon>
    </lineage>
</organism>
<evidence type="ECO:0000313" key="3">
    <source>
        <dbReference type="EMBL" id="KAF2829257.1"/>
    </source>
</evidence>
<dbReference type="PANTHER" id="PTHR35394">
    <property type="entry name" value="DUF3176 DOMAIN-CONTAINING PROTEIN"/>
    <property type="match status" value="1"/>
</dbReference>
<keyword evidence="2" id="KW-0812">Transmembrane</keyword>
<accession>A0A6A7A971</accession>
<feature type="transmembrane region" description="Helical" evidence="2">
    <location>
        <begin position="160"/>
        <end position="185"/>
    </location>
</feature>
<keyword evidence="4" id="KW-1185">Reference proteome</keyword>
<feature type="compositionally biased region" description="Polar residues" evidence="1">
    <location>
        <begin position="46"/>
        <end position="62"/>
    </location>
</feature>
<name>A0A6A7A971_9PLEO</name>
<keyword evidence="2" id="KW-1133">Transmembrane helix</keyword>
<feature type="compositionally biased region" description="Polar residues" evidence="1">
    <location>
        <begin position="7"/>
        <end position="25"/>
    </location>
</feature>
<gene>
    <name evidence="3" type="ORF">CC86DRAFT_437031</name>
</gene>
<feature type="transmembrane region" description="Helical" evidence="2">
    <location>
        <begin position="604"/>
        <end position="626"/>
    </location>
</feature>